<proteinExistence type="predicted"/>
<evidence type="ECO:0000313" key="2">
    <source>
        <dbReference type="Proteomes" id="UP000693970"/>
    </source>
</evidence>
<reference evidence="1" key="1">
    <citation type="journal article" date="2021" name="Sci. Rep.">
        <title>Diploid genomic architecture of Nitzschia inconspicua, an elite biomass production diatom.</title>
        <authorList>
            <person name="Oliver A."/>
            <person name="Podell S."/>
            <person name="Pinowska A."/>
            <person name="Traller J.C."/>
            <person name="Smith S.R."/>
            <person name="McClure R."/>
            <person name="Beliaev A."/>
            <person name="Bohutskyi P."/>
            <person name="Hill E.A."/>
            <person name="Rabines A."/>
            <person name="Zheng H."/>
            <person name="Allen L.Z."/>
            <person name="Kuo A."/>
            <person name="Grigoriev I.V."/>
            <person name="Allen A.E."/>
            <person name="Hazlebeck D."/>
            <person name="Allen E.E."/>
        </authorList>
    </citation>
    <scope>NUCLEOTIDE SEQUENCE</scope>
    <source>
        <strain evidence="1">Hildebrandi</strain>
    </source>
</reference>
<dbReference type="CDD" id="cd08161">
    <property type="entry name" value="SET"/>
    <property type="match status" value="1"/>
</dbReference>
<reference evidence="1" key="2">
    <citation type="submission" date="2021-04" db="EMBL/GenBank/DDBJ databases">
        <authorList>
            <person name="Podell S."/>
        </authorList>
    </citation>
    <scope>NUCLEOTIDE SEQUENCE</scope>
    <source>
        <strain evidence="1">Hildebrandi</strain>
    </source>
</reference>
<accession>A0A9K3LY99</accession>
<gene>
    <name evidence="1" type="ORF">IV203_028103</name>
</gene>
<comment type="caution">
    <text evidence="1">The sequence shown here is derived from an EMBL/GenBank/DDBJ whole genome shotgun (WGS) entry which is preliminary data.</text>
</comment>
<keyword evidence="2" id="KW-1185">Reference proteome</keyword>
<organism evidence="1 2">
    <name type="scientific">Nitzschia inconspicua</name>
    <dbReference type="NCBI Taxonomy" id="303405"/>
    <lineage>
        <taxon>Eukaryota</taxon>
        <taxon>Sar</taxon>
        <taxon>Stramenopiles</taxon>
        <taxon>Ochrophyta</taxon>
        <taxon>Bacillariophyta</taxon>
        <taxon>Bacillariophyceae</taxon>
        <taxon>Bacillariophycidae</taxon>
        <taxon>Bacillariales</taxon>
        <taxon>Bacillariaceae</taxon>
        <taxon>Nitzschia</taxon>
    </lineage>
</organism>
<dbReference type="Proteomes" id="UP000693970">
    <property type="component" value="Unassembled WGS sequence"/>
</dbReference>
<protein>
    <submittedName>
        <fullName evidence="1">Uncharacterized protein</fullName>
    </submittedName>
</protein>
<dbReference type="EMBL" id="JAGRRH010000005">
    <property type="protein sequence ID" value="KAG7370357.1"/>
    <property type="molecule type" value="Genomic_DNA"/>
</dbReference>
<name>A0A9K3LY99_9STRA</name>
<evidence type="ECO:0000313" key="1">
    <source>
        <dbReference type="EMBL" id="KAG7370357.1"/>
    </source>
</evidence>
<sequence>MGENSSELEQPDDNKKLPTYLFPLDCSNYDRIIHKEDVFSGILRDALKQSKIDLNQSLPEFLQRPFYNGMLIQYEVRDDPVHGRGIYTKEDLAKGTMVWNGDLASFTNVRDFVYFLRYLPQNLQCDVMLWSFPVKDSDREVYLAMDEGSYMNDGGTEYSNVGGDVTTAIRYIKAGEHLTENYDEFIDLKGNVKWFTALRELVFGGGEYIEQGAPQQRIRQNDYHKVLWTDTKSTATASAIDYLFREMDTLADSSSHMNTSYITLSFLSVAACLWKWRQIARPMTKSY</sequence>
<dbReference type="OrthoDB" id="46969at2759"/>
<dbReference type="AlphaFoldDB" id="A0A9K3LY99"/>